<feature type="compositionally biased region" description="Basic and acidic residues" evidence="1">
    <location>
        <begin position="209"/>
        <end position="239"/>
    </location>
</feature>
<protein>
    <submittedName>
        <fullName evidence="2">Uncharacterized protein</fullName>
    </submittedName>
</protein>
<dbReference type="AlphaFoldDB" id="A0A8J3PSG2"/>
<evidence type="ECO:0000313" key="3">
    <source>
        <dbReference type="Proteomes" id="UP000630097"/>
    </source>
</evidence>
<evidence type="ECO:0000256" key="1">
    <source>
        <dbReference type="SAM" id="MobiDB-lite"/>
    </source>
</evidence>
<reference evidence="2 3" key="1">
    <citation type="submission" date="2021-01" db="EMBL/GenBank/DDBJ databases">
        <title>Whole genome shotgun sequence of Planotetraspora kaengkrachanensis NBRC 104272.</title>
        <authorList>
            <person name="Komaki H."/>
            <person name="Tamura T."/>
        </authorList>
    </citation>
    <scope>NUCLEOTIDE SEQUENCE [LARGE SCALE GENOMIC DNA]</scope>
    <source>
        <strain evidence="2 3">NBRC 104272</strain>
    </source>
</reference>
<feature type="region of interest" description="Disordered" evidence="1">
    <location>
        <begin position="117"/>
        <end position="152"/>
    </location>
</feature>
<dbReference type="Proteomes" id="UP000630097">
    <property type="component" value="Unassembled WGS sequence"/>
</dbReference>
<gene>
    <name evidence="2" type="ORF">Pka01_39780</name>
</gene>
<proteinExistence type="predicted"/>
<dbReference type="RefSeq" id="WP_203884250.1">
    <property type="nucleotide sequence ID" value="NZ_BAABHH010000033.1"/>
</dbReference>
<evidence type="ECO:0000313" key="2">
    <source>
        <dbReference type="EMBL" id="GIG80851.1"/>
    </source>
</evidence>
<feature type="region of interest" description="Disordered" evidence="1">
    <location>
        <begin position="197"/>
        <end position="257"/>
    </location>
</feature>
<dbReference type="EMBL" id="BONV01000017">
    <property type="protein sequence ID" value="GIG80851.1"/>
    <property type="molecule type" value="Genomic_DNA"/>
</dbReference>
<name>A0A8J3PSG2_9ACTN</name>
<keyword evidence="3" id="KW-1185">Reference proteome</keyword>
<organism evidence="2 3">
    <name type="scientific">Planotetraspora kaengkrachanensis</name>
    <dbReference type="NCBI Taxonomy" id="575193"/>
    <lineage>
        <taxon>Bacteria</taxon>
        <taxon>Bacillati</taxon>
        <taxon>Actinomycetota</taxon>
        <taxon>Actinomycetes</taxon>
        <taxon>Streptosporangiales</taxon>
        <taxon>Streptosporangiaceae</taxon>
        <taxon>Planotetraspora</taxon>
    </lineage>
</organism>
<sequence>MSTHRSHRIDRFTAERLLRGEPAGPDRLAELLAAAAAPAEYGVQAGEEAAVAAFREAHLIPALQQRKQSMIKTALLKFVTLKVAATLGATAVGSAALVAGTGHLPEYLGFGVPSARPTATHDAGKAPAAGGRLPGVSPSASPSPSTPSPSLAGLCRAYQAGAGGNRGKALDNPAFTRLITVAGGKDKVEAYCADRLKSAGKGPSTRPNDAPKDHPNGASKDHPNGASKDHPNGATKDDPNGASKGRPTDAPPTRSGH</sequence>
<accession>A0A8J3PSG2</accession>
<comment type="caution">
    <text evidence="2">The sequence shown here is derived from an EMBL/GenBank/DDBJ whole genome shotgun (WGS) entry which is preliminary data.</text>
</comment>